<dbReference type="EMBL" id="QSFZ01000004">
    <property type="protein sequence ID" value="RHA93184.1"/>
    <property type="molecule type" value="Genomic_DNA"/>
</dbReference>
<sequence>MYRTAYVELNGTHEILSLSKTADEKVFTYKNVDFFPHAVMSTLTEILNMRYERVIIDFGILNPNTLKEFMRCDVRIAVCTISKWNRGALNRIIELFNSNKITDSESVKILFNLVEKKKTINHKHFKYPVVDFPYLEDPFLINTSLFGTLDKISERN</sequence>
<reference evidence="3 5" key="2">
    <citation type="submission" date="2018-08" db="EMBL/GenBank/DDBJ databases">
        <title>A genome reference for cultivated species of the human gut microbiota.</title>
        <authorList>
            <person name="Zou Y."/>
            <person name="Xue W."/>
            <person name="Luo G."/>
        </authorList>
    </citation>
    <scope>NUCLEOTIDE SEQUENCE [LARGE SCALE GENOMIC DNA]</scope>
    <source>
        <strain evidence="3 5">AM42-17AT</strain>
    </source>
</reference>
<dbReference type="Proteomes" id="UP000245905">
    <property type="component" value="Unassembled WGS sequence"/>
</dbReference>
<reference evidence="1" key="3">
    <citation type="submission" date="2023-01" db="EMBL/GenBank/DDBJ databases">
        <title>Human gut microbiome strain richness.</title>
        <authorList>
            <person name="Chen-Liaw A."/>
        </authorList>
    </citation>
    <scope>NUCLEOTIDE SEQUENCE</scope>
    <source>
        <strain evidence="1">1001283st1_D2_1001283B150209_150212</strain>
    </source>
</reference>
<dbReference type="RefSeq" id="WP_015567883.1">
    <property type="nucleotide sequence ID" value="NZ_JADPAO010000016.1"/>
</dbReference>
<comment type="caution">
    <text evidence="2">The sequence shown here is derived from an EMBL/GenBank/DDBJ whole genome shotgun (WGS) entry which is preliminary data.</text>
</comment>
<accession>A0A2U2EFI8</accession>
<evidence type="ECO:0000313" key="5">
    <source>
        <dbReference type="Proteomes" id="UP000286220"/>
    </source>
</evidence>
<protein>
    <submittedName>
        <fullName evidence="2">Uncharacterized protein</fullName>
    </submittedName>
</protein>
<dbReference type="Proteomes" id="UP001212823">
    <property type="component" value="Unassembled WGS sequence"/>
</dbReference>
<name>A0A2U2EFI8_9FIRM</name>
<evidence type="ECO:0000313" key="3">
    <source>
        <dbReference type="EMBL" id="RHA93184.1"/>
    </source>
</evidence>
<dbReference type="EMBL" id="JAQLYE010000015">
    <property type="protein sequence ID" value="MDB8018293.1"/>
    <property type="molecule type" value="Genomic_DNA"/>
</dbReference>
<organism evidence="2 4">
    <name type="scientific">Agathobacter rectalis</name>
    <dbReference type="NCBI Taxonomy" id="39491"/>
    <lineage>
        <taxon>Bacteria</taxon>
        <taxon>Bacillati</taxon>
        <taxon>Bacillota</taxon>
        <taxon>Clostridia</taxon>
        <taxon>Lachnospirales</taxon>
        <taxon>Lachnospiraceae</taxon>
        <taxon>Agathobacter</taxon>
    </lineage>
</organism>
<reference evidence="2 4" key="1">
    <citation type="submission" date="2014-09" db="EMBL/GenBank/DDBJ databases">
        <title>Butyrate-producing bacteria isolated from human gut.</title>
        <authorList>
            <person name="Zhang Q."/>
            <person name="Zhao L."/>
        </authorList>
    </citation>
    <scope>NUCLEOTIDE SEQUENCE [LARGE SCALE GENOMIC DNA]</scope>
    <source>
        <strain evidence="2 4">R22</strain>
    </source>
</reference>
<evidence type="ECO:0000313" key="4">
    <source>
        <dbReference type="Proteomes" id="UP000245905"/>
    </source>
</evidence>
<dbReference type="Proteomes" id="UP000286220">
    <property type="component" value="Unassembled WGS sequence"/>
</dbReference>
<evidence type="ECO:0000313" key="1">
    <source>
        <dbReference type="EMBL" id="MDB8018293.1"/>
    </source>
</evidence>
<dbReference type="AlphaFoldDB" id="A0A2U2EFI8"/>
<evidence type="ECO:0000313" key="2">
    <source>
        <dbReference type="EMBL" id="PWE83276.1"/>
    </source>
</evidence>
<gene>
    <name evidence="3" type="ORF">DW912_05860</name>
    <name evidence="2" type="ORF">LD38_10880</name>
    <name evidence="1" type="ORF">PNE45_09635</name>
</gene>
<dbReference type="EMBL" id="JRFS01000024">
    <property type="protein sequence ID" value="PWE83276.1"/>
    <property type="molecule type" value="Genomic_DNA"/>
</dbReference>
<proteinExistence type="predicted"/>